<dbReference type="Proteomes" id="UP000598971">
    <property type="component" value="Unassembled WGS sequence"/>
</dbReference>
<name>A0A8J8FJ96_9BACT</name>
<protein>
    <recommendedName>
        <fullName evidence="3">VCBS repeat-containing protein</fullName>
    </recommendedName>
</protein>
<dbReference type="AlphaFoldDB" id="A0A8J8FJ96"/>
<organism evidence="1 2">
    <name type="scientific">Limnovirga soli</name>
    <dbReference type="NCBI Taxonomy" id="2656915"/>
    <lineage>
        <taxon>Bacteria</taxon>
        <taxon>Pseudomonadati</taxon>
        <taxon>Bacteroidota</taxon>
        <taxon>Chitinophagia</taxon>
        <taxon>Chitinophagales</taxon>
        <taxon>Chitinophagaceae</taxon>
        <taxon>Limnovirga</taxon>
    </lineage>
</organism>
<proteinExistence type="predicted"/>
<evidence type="ECO:0000313" key="2">
    <source>
        <dbReference type="Proteomes" id="UP000598971"/>
    </source>
</evidence>
<accession>A0A8J8FJ96</accession>
<sequence>MKPLIIISFIVLLLAGCTETKSNIPWYMKTFNEKGLDKKYQLDSFLKPSFIEADFNGDGTIDIALSISEKSTNKKGILLIHNSSNAFYVFGAGTNFGNGGKDFNWIDNWELYKEKTVFETQFDHETGDIIGGKEILLAHTGIMAAQYEDGAPIAGGIIYWTGKNYIWIHQGE</sequence>
<dbReference type="RefSeq" id="WP_171609603.1">
    <property type="nucleotide sequence ID" value="NZ_WHPF01000017.1"/>
</dbReference>
<gene>
    <name evidence="1" type="ORF">GD597_19440</name>
</gene>
<dbReference type="EMBL" id="WHPF01000017">
    <property type="protein sequence ID" value="NNV57652.1"/>
    <property type="molecule type" value="Genomic_DNA"/>
</dbReference>
<evidence type="ECO:0008006" key="3">
    <source>
        <dbReference type="Google" id="ProtNLM"/>
    </source>
</evidence>
<reference evidence="1" key="1">
    <citation type="submission" date="2019-10" db="EMBL/GenBank/DDBJ databases">
        <title>Draft genome sequence of Panacibacter sp. KCS-6.</title>
        <authorList>
            <person name="Yim K.J."/>
        </authorList>
    </citation>
    <scope>NUCLEOTIDE SEQUENCE</scope>
    <source>
        <strain evidence="1">KCS-6</strain>
    </source>
</reference>
<comment type="caution">
    <text evidence="1">The sequence shown here is derived from an EMBL/GenBank/DDBJ whole genome shotgun (WGS) entry which is preliminary data.</text>
</comment>
<evidence type="ECO:0000313" key="1">
    <source>
        <dbReference type="EMBL" id="NNV57652.1"/>
    </source>
</evidence>
<dbReference type="PROSITE" id="PS51257">
    <property type="entry name" value="PROKAR_LIPOPROTEIN"/>
    <property type="match status" value="1"/>
</dbReference>
<keyword evidence="2" id="KW-1185">Reference proteome</keyword>